<dbReference type="Pfam" id="PF00622">
    <property type="entry name" value="SPRY"/>
    <property type="match status" value="1"/>
</dbReference>
<keyword evidence="2 4" id="KW-0863">Zinc-finger</keyword>
<dbReference type="InterPro" id="IPR027370">
    <property type="entry name" value="Znf-RING_euk"/>
</dbReference>
<reference evidence="8 9" key="1">
    <citation type="journal article" date="2020" name="Mol. Biol. Evol.">
        <title>Interspecific Gene Flow and the Evolution of Specialization in Black and White Rhinoceros.</title>
        <authorList>
            <person name="Moodley Y."/>
            <person name="Westbury M.V."/>
            <person name="Russo I.M."/>
            <person name="Gopalakrishnan S."/>
            <person name="Rakotoarivelo A."/>
            <person name="Olsen R.A."/>
            <person name="Prost S."/>
            <person name="Tunstall T."/>
            <person name="Ryder O.A."/>
            <person name="Dalen L."/>
            <person name="Bruford M.W."/>
        </authorList>
    </citation>
    <scope>NUCLEOTIDE SEQUENCE [LARGE SCALE GENOMIC DNA]</scope>
    <source>
        <strain evidence="8">SBR-YM</strain>
        <tissue evidence="8">Skin</tissue>
    </source>
</reference>
<evidence type="ECO:0000259" key="5">
    <source>
        <dbReference type="PROSITE" id="PS50089"/>
    </source>
</evidence>
<evidence type="ECO:0000313" key="8">
    <source>
        <dbReference type="EMBL" id="KAF5918718.1"/>
    </source>
</evidence>
<keyword evidence="1" id="KW-0479">Metal-binding</keyword>
<dbReference type="Pfam" id="PF00643">
    <property type="entry name" value="zf-B_box"/>
    <property type="match status" value="1"/>
</dbReference>
<dbReference type="InterPro" id="IPR000315">
    <property type="entry name" value="Znf_B-box"/>
</dbReference>
<dbReference type="PROSITE" id="PS50119">
    <property type="entry name" value="ZF_BBOX"/>
    <property type="match status" value="1"/>
</dbReference>
<dbReference type="PRINTS" id="PR01407">
    <property type="entry name" value="BUTYPHLNCDUF"/>
</dbReference>
<dbReference type="InterPro" id="IPR043136">
    <property type="entry name" value="B30.2/SPRY_sf"/>
</dbReference>
<dbReference type="PROSITE" id="PS50188">
    <property type="entry name" value="B302_SPRY"/>
    <property type="match status" value="1"/>
</dbReference>
<dbReference type="PROSITE" id="PS00518">
    <property type="entry name" value="ZF_RING_1"/>
    <property type="match status" value="1"/>
</dbReference>
<evidence type="ECO:0000256" key="4">
    <source>
        <dbReference type="PROSITE-ProRule" id="PRU00024"/>
    </source>
</evidence>
<dbReference type="CDD" id="cd19761">
    <property type="entry name" value="Bbox2_TRIM5-like"/>
    <property type="match status" value="1"/>
</dbReference>
<proteinExistence type="predicted"/>
<dbReference type="Pfam" id="PF13445">
    <property type="entry name" value="zf-RING_UBOX"/>
    <property type="match status" value="1"/>
</dbReference>
<accession>A0A7J7ESS4</accession>
<dbReference type="GO" id="GO:0008270">
    <property type="term" value="F:zinc ion binding"/>
    <property type="evidence" value="ECO:0007669"/>
    <property type="project" value="UniProtKB-KW"/>
</dbReference>
<dbReference type="InterPro" id="IPR050143">
    <property type="entry name" value="TRIM/RBCC"/>
</dbReference>
<dbReference type="InterPro" id="IPR013083">
    <property type="entry name" value="Znf_RING/FYVE/PHD"/>
</dbReference>
<feature type="domain" description="RING-type" evidence="5">
    <location>
        <begin position="19"/>
        <end position="62"/>
    </location>
</feature>
<dbReference type="Gene3D" id="3.30.160.60">
    <property type="entry name" value="Classic Zinc Finger"/>
    <property type="match status" value="1"/>
</dbReference>
<feature type="domain" description="B box-type" evidence="6">
    <location>
        <begin position="93"/>
        <end position="140"/>
    </location>
</feature>
<dbReference type="SMART" id="SM00336">
    <property type="entry name" value="BBOX"/>
    <property type="match status" value="1"/>
</dbReference>
<dbReference type="Gene3D" id="2.60.120.920">
    <property type="match status" value="1"/>
</dbReference>
<dbReference type="AlphaFoldDB" id="A0A7J7ESS4"/>
<evidence type="ECO:0000259" key="7">
    <source>
        <dbReference type="PROSITE" id="PS50188"/>
    </source>
</evidence>
<dbReference type="PANTHER" id="PTHR24103">
    <property type="entry name" value="E3 UBIQUITIN-PROTEIN LIGASE TRIM"/>
    <property type="match status" value="1"/>
</dbReference>
<dbReference type="SMART" id="SM00449">
    <property type="entry name" value="SPRY"/>
    <property type="match status" value="1"/>
</dbReference>
<keyword evidence="9" id="KW-1185">Reference proteome</keyword>
<dbReference type="Gene3D" id="3.30.40.10">
    <property type="entry name" value="Zinc/RING finger domain, C3HC4 (zinc finger)"/>
    <property type="match status" value="1"/>
</dbReference>
<organism evidence="8 9">
    <name type="scientific">Diceros bicornis minor</name>
    <name type="common">South-central black rhinoceros</name>
    <dbReference type="NCBI Taxonomy" id="77932"/>
    <lineage>
        <taxon>Eukaryota</taxon>
        <taxon>Metazoa</taxon>
        <taxon>Chordata</taxon>
        <taxon>Craniata</taxon>
        <taxon>Vertebrata</taxon>
        <taxon>Euteleostomi</taxon>
        <taxon>Mammalia</taxon>
        <taxon>Eutheria</taxon>
        <taxon>Laurasiatheria</taxon>
        <taxon>Perissodactyla</taxon>
        <taxon>Rhinocerotidae</taxon>
        <taxon>Diceros</taxon>
    </lineage>
</organism>
<dbReference type="InterPro" id="IPR001870">
    <property type="entry name" value="B30.2/SPRY"/>
</dbReference>
<feature type="non-terminal residue" evidence="8">
    <location>
        <position position="1"/>
    </location>
</feature>
<dbReference type="InterPro" id="IPR003879">
    <property type="entry name" value="Butyrophylin_SPRY"/>
</dbReference>
<sequence>ICEQEEPQKSGQVGHGGSCDGFRNPEPLSLDCGHSFCKACITANNKRSKISQEGKRYCPVCQIGYQPDNLRPNRHVANIVERLRDQKLSSEKQKRDLCVRHDKKLLLFCREDGKVICLLCERAQEHRGDYTFLIEEVAQEYQVRDQEGGKTEQNVVPNGKTPLCLYHTPEDMNGIMERATKAEVWQSIFVIPRSETLTLKKPKTFPVEQRKVSRASDLIGKLADRGPMLLGVLLISDPSTRVPLCQLPIFLLTMSQDTPILYPSSDPVIFPTVDVMLNPVYTISNIVVSVDQRQVRIVHPFTFRNIYPCDFSAFDILGHQCFSSDVSGKIAWILGIYSNKSKFNRKQRSECDFEPNLNHPNICSKYRPRYGYWVIGLQNESKYNAFEDSPTSDPPVLTLSMVVPPSHVGAILDYEAGTVSFFNVTNYGSLIYKFSKCCFSQTVYPCFNPWNCPGPITLCPPSS</sequence>
<evidence type="ECO:0000259" key="6">
    <source>
        <dbReference type="PROSITE" id="PS50119"/>
    </source>
</evidence>
<evidence type="ECO:0000256" key="1">
    <source>
        <dbReference type="ARBA" id="ARBA00022723"/>
    </source>
</evidence>
<dbReference type="InterPro" id="IPR013320">
    <property type="entry name" value="ConA-like_dom_sf"/>
</dbReference>
<evidence type="ECO:0000256" key="3">
    <source>
        <dbReference type="ARBA" id="ARBA00022833"/>
    </source>
</evidence>
<dbReference type="InterPro" id="IPR001841">
    <property type="entry name" value="Znf_RING"/>
</dbReference>
<evidence type="ECO:0000313" key="9">
    <source>
        <dbReference type="Proteomes" id="UP000551758"/>
    </source>
</evidence>
<feature type="domain" description="B30.2/SPRY" evidence="7">
    <location>
        <begin position="255"/>
        <end position="463"/>
    </location>
</feature>
<dbReference type="InterPro" id="IPR017907">
    <property type="entry name" value="Znf_RING_CS"/>
</dbReference>
<protein>
    <submittedName>
        <fullName evidence="8">Uncharacterized protein</fullName>
    </submittedName>
</protein>
<dbReference type="SMART" id="SM00184">
    <property type="entry name" value="RING"/>
    <property type="match status" value="1"/>
</dbReference>
<dbReference type="SUPFAM" id="SSF57845">
    <property type="entry name" value="B-box zinc-binding domain"/>
    <property type="match status" value="1"/>
</dbReference>
<dbReference type="EMBL" id="JACDTQ010002427">
    <property type="protein sequence ID" value="KAF5918718.1"/>
    <property type="molecule type" value="Genomic_DNA"/>
</dbReference>
<dbReference type="SUPFAM" id="SSF49899">
    <property type="entry name" value="Concanavalin A-like lectins/glucanases"/>
    <property type="match status" value="1"/>
</dbReference>
<dbReference type="InterPro" id="IPR003877">
    <property type="entry name" value="SPRY_dom"/>
</dbReference>
<dbReference type="PROSITE" id="PS50089">
    <property type="entry name" value="ZF_RING_2"/>
    <property type="match status" value="1"/>
</dbReference>
<keyword evidence="3" id="KW-0862">Zinc</keyword>
<dbReference type="SUPFAM" id="SSF57850">
    <property type="entry name" value="RING/U-box"/>
    <property type="match status" value="1"/>
</dbReference>
<evidence type="ECO:0000256" key="2">
    <source>
        <dbReference type="ARBA" id="ARBA00022771"/>
    </source>
</evidence>
<gene>
    <name evidence="8" type="ORF">HPG69_005754</name>
</gene>
<comment type="caution">
    <text evidence="8">The sequence shown here is derived from an EMBL/GenBank/DDBJ whole genome shotgun (WGS) entry which is preliminary data.</text>
</comment>
<dbReference type="Proteomes" id="UP000551758">
    <property type="component" value="Unassembled WGS sequence"/>
</dbReference>
<name>A0A7J7ESS4_DICBM</name>